<gene>
    <name evidence="1" type="ORF">ACAOBT_LOCUS12831</name>
</gene>
<dbReference type="Proteomes" id="UP001152888">
    <property type="component" value="Unassembled WGS sequence"/>
</dbReference>
<organism evidence="1 2">
    <name type="scientific">Acanthoscelides obtectus</name>
    <name type="common">Bean weevil</name>
    <name type="synonym">Bruchus obtectus</name>
    <dbReference type="NCBI Taxonomy" id="200917"/>
    <lineage>
        <taxon>Eukaryota</taxon>
        <taxon>Metazoa</taxon>
        <taxon>Ecdysozoa</taxon>
        <taxon>Arthropoda</taxon>
        <taxon>Hexapoda</taxon>
        <taxon>Insecta</taxon>
        <taxon>Pterygota</taxon>
        <taxon>Neoptera</taxon>
        <taxon>Endopterygota</taxon>
        <taxon>Coleoptera</taxon>
        <taxon>Polyphaga</taxon>
        <taxon>Cucujiformia</taxon>
        <taxon>Chrysomeloidea</taxon>
        <taxon>Chrysomelidae</taxon>
        <taxon>Bruchinae</taxon>
        <taxon>Bruchini</taxon>
        <taxon>Acanthoscelides</taxon>
    </lineage>
</organism>
<comment type="caution">
    <text evidence="1">The sequence shown here is derived from an EMBL/GenBank/DDBJ whole genome shotgun (WGS) entry which is preliminary data.</text>
</comment>
<dbReference type="AlphaFoldDB" id="A0A9P0KSS1"/>
<name>A0A9P0KSS1_ACAOB</name>
<evidence type="ECO:0000313" key="2">
    <source>
        <dbReference type="Proteomes" id="UP001152888"/>
    </source>
</evidence>
<reference evidence="1" key="1">
    <citation type="submission" date="2022-03" db="EMBL/GenBank/DDBJ databases">
        <authorList>
            <person name="Sayadi A."/>
        </authorList>
    </citation>
    <scope>NUCLEOTIDE SEQUENCE</scope>
</reference>
<proteinExistence type="predicted"/>
<dbReference type="EMBL" id="CAKOFQ010006863">
    <property type="protein sequence ID" value="CAH1977702.1"/>
    <property type="molecule type" value="Genomic_DNA"/>
</dbReference>
<sequence>MDPDPGNDFSSQRIPSAHMHTFTTSLDGLQRPPRFFLFKSSDKELSEVKALAHSLQFNALTNFLLINPAIYSTMSQIYVQLAIVL</sequence>
<accession>A0A9P0KSS1</accession>
<protein>
    <submittedName>
        <fullName evidence="1">Uncharacterized protein</fullName>
    </submittedName>
</protein>
<keyword evidence="2" id="KW-1185">Reference proteome</keyword>
<evidence type="ECO:0000313" key="1">
    <source>
        <dbReference type="EMBL" id="CAH1977702.1"/>
    </source>
</evidence>